<evidence type="ECO:0000256" key="1">
    <source>
        <dbReference type="ARBA" id="ARBA00023235"/>
    </source>
</evidence>
<dbReference type="Gene3D" id="3.40.50.10470">
    <property type="entry name" value="Translation initiation factor eif-2b, domain 2"/>
    <property type="match status" value="1"/>
</dbReference>
<dbReference type="PANTHER" id="PTHR43475">
    <property type="entry name" value="METHYLTHIORIBOSE-1-PHOSPHATE ISOMERASE"/>
    <property type="match status" value="1"/>
</dbReference>
<sequence>MSLPLSLKWQENELIMLDQTRLPIEEVMLRPKTVEAVFEAIKSLRVRGAPAIGIAGAYGLVIAMQHMRNLTWPEFLLEAERQADYLNSARPTAVNLSWALKRMIGKLSHQHDSEAAYQVLSEEAQIIHEEDRKLCRGIGENGLPLIEEGMGILTHCNAGALATSELGTALAPMYLAHEKGIGFRVYSDETRPLLQGSRLTAWELQQSGIDVTTICDNMAAVMMQEDKIDMVIVGTDRVAANGDVANKIGTFNVAILANYFKIPFYVACPASTIDLQTPTGAEIVIEERTPEEVTAFGERRTAPIDIKVRNPAFDVTPANLVTGIITEQTILRAPYNESIRQTYGSA</sequence>
<feature type="binding site" evidence="2">
    <location>
        <begin position="246"/>
        <end position="247"/>
    </location>
    <ligand>
        <name>substrate</name>
    </ligand>
</feature>
<dbReference type="EMBL" id="NZEX01000177">
    <property type="protein sequence ID" value="MAH64643.1"/>
    <property type="molecule type" value="Genomic_DNA"/>
</dbReference>
<dbReference type="Pfam" id="PF01008">
    <property type="entry name" value="IF-2B"/>
    <property type="match status" value="1"/>
</dbReference>
<dbReference type="FunFam" id="1.20.120.420:FF:000003">
    <property type="entry name" value="Methylthioribose-1-phosphate isomerase"/>
    <property type="match status" value="1"/>
</dbReference>
<dbReference type="InterPro" id="IPR000649">
    <property type="entry name" value="IF-2B-related"/>
</dbReference>
<comment type="pathway">
    <text evidence="2">Amino-acid biosynthesis; L-methionine biosynthesis via salvage pathway; L-methionine from S-methyl-5-thio-alpha-D-ribose 1-phosphate: step 1/6.</text>
</comment>
<dbReference type="GO" id="GO:0019509">
    <property type="term" value="P:L-methionine salvage from methylthioadenosine"/>
    <property type="evidence" value="ECO:0007669"/>
    <property type="project" value="UniProtKB-UniRule"/>
</dbReference>
<dbReference type="EC" id="5.3.1.23" evidence="2"/>
<dbReference type="UniPathway" id="UPA00904">
    <property type="reaction ID" value="UER00874"/>
</dbReference>
<keyword evidence="2" id="KW-0028">Amino-acid biosynthesis</keyword>
<dbReference type="InterPro" id="IPR027363">
    <property type="entry name" value="M1Pi_N"/>
</dbReference>
<dbReference type="InterPro" id="IPR005251">
    <property type="entry name" value="IF-M1Pi"/>
</dbReference>
<dbReference type="InterPro" id="IPR011559">
    <property type="entry name" value="Initiation_fac_2B_a/b/d"/>
</dbReference>
<dbReference type="FunFam" id="3.40.50.10470:FF:000006">
    <property type="entry name" value="Methylthioribose-1-phosphate isomerase"/>
    <property type="match status" value="1"/>
</dbReference>
<proteinExistence type="inferred from homology"/>
<evidence type="ECO:0000313" key="4">
    <source>
        <dbReference type="Proteomes" id="UP000226525"/>
    </source>
</evidence>
<comment type="similarity">
    <text evidence="2">Belongs to the EIF-2B alpha/beta/delta subunits family. MtnA subfamily.</text>
</comment>
<dbReference type="NCBIfam" id="TIGR00512">
    <property type="entry name" value="salvage_mtnA"/>
    <property type="match status" value="1"/>
</dbReference>
<feature type="site" description="Transition state stabilizer" evidence="2">
    <location>
        <position position="156"/>
    </location>
</feature>
<reference evidence="4" key="1">
    <citation type="submission" date="2017-09" db="EMBL/GenBank/DDBJ databases">
        <title>The Reconstruction of 2,631 Draft Metagenome-Assembled Genomes from the Global Oceans.</title>
        <authorList>
            <person name="Tully B.J."/>
            <person name="Graham E.D."/>
            <person name="Heidelberg J.F."/>
        </authorList>
    </citation>
    <scope>NUCLEOTIDE SEQUENCE [LARGE SCALE GENOMIC DNA]</scope>
</reference>
<protein>
    <recommendedName>
        <fullName evidence="2">Methylthioribose-1-phosphate isomerase</fullName>
        <shortName evidence="2">M1Pi</shortName>
        <shortName evidence="2">MTR-1-P isomerase</shortName>
        <ecNumber evidence="2">5.3.1.23</ecNumber>
    </recommendedName>
    <alternativeName>
        <fullName evidence="2">S-methyl-5-thioribose-1-phosphate isomerase</fullName>
    </alternativeName>
</protein>
<feature type="binding site" evidence="2">
    <location>
        <begin position="47"/>
        <end position="49"/>
    </location>
    <ligand>
        <name>substrate</name>
    </ligand>
</feature>
<evidence type="ECO:0000313" key="3">
    <source>
        <dbReference type="EMBL" id="MAH64643.1"/>
    </source>
</evidence>
<keyword evidence="1 2" id="KW-0413">Isomerase</keyword>
<feature type="active site" description="Proton donor" evidence="2">
    <location>
        <position position="236"/>
    </location>
</feature>
<dbReference type="HAMAP" id="MF_01678">
    <property type="entry name" value="Salvage_MtnA"/>
    <property type="match status" value="1"/>
</dbReference>
<comment type="catalytic activity">
    <reaction evidence="2">
        <text>5-(methylsulfanyl)-alpha-D-ribose 1-phosphate = 5-(methylsulfanyl)-D-ribulose 1-phosphate</text>
        <dbReference type="Rhea" id="RHEA:19989"/>
        <dbReference type="ChEBI" id="CHEBI:58533"/>
        <dbReference type="ChEBI" id="CHEBI:58548"/>
        <dbReference type="EC" id="5.3.1.23"/>
    </reaction>
</comment>
<dbReference type="InterPro" id="IPR037171">
    <property type="entry name" value="NagB/RpiA_transferase-like"/>
</dbReference>
<organism evidence="3 4">
    <name type="scientific">SAR324 cluster bacterium</name>
    <dbReference type="NCBI Taxonomy" id="2024889"/>
    <lineage>
        <taxon>Bacteria</taxon>
        <taxon>Deltaproteobacteria</taxon>
        <taxon>SAR324 cluster</taxon>
    </lineage>
</organism>
<accession>A0A2D6YN66</accession>
<dbReference type="NCBIfam" id="NF004326">
    <property type="entry name" value="PRK05720.1"/>
    <property type="match status" value="1"/>
</dbReference>
<evidence type="ECO:0000256" key="2">
    <source>
        <dbReference type="HAMAP-Rule" id="MF_01678"/>
    </source>
</evidence>
<dbReference type="SUPFAM" id="SSF100950">
    <property type="entry name" value="NagB/RpiA/CoA transferase-like"/>
    <property type="match status" value="1"/>
</dbReference>
<gene>
    <name evidence="2 3" type="primary">mtnA</name>
    <name evidence="3" type="ORF">CMN54_14620</name>
</gene>
<dbReference type="PANTHER" id="PTHR43475:SF1">
    <property type="entry name" value="METHYLTHIORIBOSE-1-PHOSPHATE ISOMERASE"/>
    <property type="match status" value="1"/>
</dbReference>
<name>A0A2D6YN66_9DELT</name>
<keyword evidence="2" id="KW-0486">Methionine biosynthesis</keyword>
<dbReference type="Proteomes" id="UP000226525">
    <property type="component" value="Unassembled WGS sequence"/>
</dbReference>
<dbReference type="NCBIfam" id="TIGR00524">
    <property type="entry name" value="eIF-2B_rel"/>
    <property type="match status" value="1"/>
</dbReference>
<dbReference type="GO" id="GO:0046523">
    <property type="term" value="F:S-methyl-5-thioribose-1-phosphate isomerase activity"/>
    <property type="evidence" value="ECO:0007669"/>
    <property type="project" value="UniProtKB-UniRule"/>
</dbReference>
<comment type="function">
    <text evidence="2">Catalyzes the interconversion of methylthioribose-1-phosphate (MTR-1-P) into methylthioribulose-1-phosphate (MTRu-1-P).</text>
</comment>
<comment type="caution">
    <text evidence="3">The sequence shown here is derived from an EMBL/GenBank/DDBJ whole genome shotgun (WGS) entry which is preliminary data.</text>
</comment>
<dbReference type="AlphaFoldDB" id="A0A2D6YN66"/>
<feature type="binding site" evidence="2">
    <location>
        <position position="90"/>
    </location>
    <ligand>
        <name>substrate</name>
    </ligand>
</feature>
<dbReference type="InterPro" id="IPR042529">
    <property type="entry name" value="IF_2B-like_C"/>
</dbReference>
<feature type="binding site" evidence="2">
    <location>
        <position position="195"/>
    </location>
    <ligand>
        <name>substrate</name>
    </ligand>
</feature>
<dbReference type="Gene3D" id="1.20.120.420">
    <property type="entry name" value="translation initiation factor eif-2b, domain 1"/>
    <property type="match status" value="1"/>
</dbReference>